<name>A0ABR1IXX9_9AGAR</name>
<organism evidence="1 2">
    <name type="scientific">Marasmiellus scandens</name>
    <dbReference type="NCBI Taxonomy" id="2682957"/>
    <lineage>
        <taxon>Eukaryota</taxon>
        <taxon>Fungi</taxon>
        <taxon>Dikarya</taxon>
        <taxon>Basidiomycota</taxon>
        <taxon>Agaricomycotina</taxon>
        <taxon>Agaricomycetes</taxon>
        <taxon>Agaricomycetidae</taxon>
        <taxon>Agaricales</taxon>
        <taxon>Marasmiineae</taxon>
        <taxon>Omphalotaceae</taxon>
        <taxon>Marasmiellus</taxon>
    </lineage>
</organism>
<accession>A0ABR1IXX9</accession>
<dbReference type="EMBL" id="JBANRG010000061">
    <property type="protein sequence ID" value="KAK7441756.1"/>
    <property type="molecule type" value="Genomic_DNA"/>
</dbReference>
<reference evidence="1 2" key="1">
    <citation type="submission" date="2024-01" db="EMBL/GenBank/DDBJ databases">
        <title>A draft genome for the cacao thread blight pathogen Marasmiellus scandens.</title>
        <authorList>
            <person name="Baruah I.K."/>
            <person name="Leung J."/>
            <person name="Bukari Y."/>
            <person name="Amoako-Attah I."/>
            <person name="Meinhardt L.W."/>
            <person name="Bailey B.A."/>
            <person name="Cohen S.P."/>
        </authorList>
    </citation>
    <scope>NUCLEOTIDE SEQUENCE [LARGE SCALE GENOMIC DNA]</scope>
    <source>
        <strain evidence="1 2">GH-19</strain>
    </source>
</reference>
<dbReference type="Proteomes" id="UP001498398">
    <property type="component" value="Unassembled WGS sequence"/>
</dbReference>
<proteinExistence type="predicted"/>
<sequence>MTQITSSLELPLSQLFPPELTEEEPPTTVAHANTIDQWVKWNFKRVLTAYVHYEHQLYGPDNTFLHSIFPIRRRFSIIPQAALRRVIKRGAIPLDLSTGSSGGEHYGRTNKGSEIRIYPDFLVVKVIPTPEGLPRQHYIVCVLEIKLGEDESPDVGDHAEIESQMLLYMETLVKHPYRDPELEGYLLNGATFLKFKIINGEVDYTSEDFRDIFGPGDPLTRALCDIAVQQWNRKTTVNVVHDLPGLDD</sequence>
<evidence type="ECO:0000313" key="2">
    <source>
        <dbReference type="Proteomes" id="UP001498398"/>
    </source>
</evidence>
<gene>
    <name evidence="1" type="ORF">VKT23_016419</name>
</gene>
<evidence type="ECO:0000313" key="1">
    <source>
        <dbReference type="EMBL" id="KAK7441756.1"/>
    </source>
</evidence>
<comment type="caution">
    <text evidence="1">The sequence shown here is derived from an EMBL/GenBank/DDBJ whole genome shotgun (WGS) entry which is preliminary data.</text>
</comment>
<protein>
    <submittedName>
        <fullName evidence="1">Uncharacterized protein</fullName>
    </submittedName>
</protein>
<keyword evidence="2" id="KW-1185">Reference proteome</keyword>